<comment type="similarity">
    <text evidence="1">Belongs to the methyltransferase superfamily. LaeA methyltransferase family.</text>
</comment>
<comment type="caution">
    <text evidence="4">The sequence shown here is derived from an EMBL/GenBank/DDBJ whole genome shotgun (WGS) entry which is preliminary data.</text>
</comment>
<gene>
    <name evidence="4" type="ORF">DNG_06548</name>
</gene>
<dbReference type="SUPFAM" id="SSF53335">
    <property type="entry name" value="S-adenosyl-L-methionine-dependent methyltransferases"/>
    <property type="match status" value="1"/>
</dbReference>
<dbReference type="Pfam" id="PF08241">
    <property type="entry name" value="Methyltransf_11"/>
    <property type="match status" value="1"/>
</dbReference>
<name>A0AAE8N2Y2_9PEZI</name>
<evidence type="ECO:0000313" key="4">
    <source>
        <dbReference type="EMBL" id="SPO03865.1"/>
    </source>
</evidence>
<protein>
    <recommendedName>
        <fullName evidence="3">Methyltransferase type 11 domain-containing protein</fullName>
    </recommendedName>
</protein>
<dbReference type="InterPro" id="IPR013216">
    <property type="entry name" value="Methyltransf_11"/>
</dbReference>
<accession>A0AAE8N2Y2</accession>
<feature type="domain" description="Methyltransferase type 11" evidence="3">
    <location>
        <begin position="73"/>
        <end position="180"/>
    </location>
</feature>
<dbReference type="InterPro" id="IPR029063">
    <property type="entry name" value="SAM-dependent_MTases_sf"/>
</dbReference>
<evidence type="ECO:0000256" key="2">
    <source>
        <dbReference type="SAM" id="MobiDB-lite"/>
    </source>
</evidence>
<feature type="region of interest" description="Disordered" evidence="2">
    <location>
        <begin position="43"/>
        <end position="65"/>
    </location>
</feature>
<dbReference type="EMBL" id="ONZQ02000009">
    <property type="protein sequence ID" value="SPO03865.1"/>
    <property type="molecule type" value="Genomic_DNA"/>
</dbReference>
<evidence type="ECO:0000313" key="5">
    <source>
        <dbReference type="Proteomes" id="UP001187682"/>
    </source>
</evidence>
<evidence type="ECO:0000256" key="1">
    <source>
        <dbReference type="ARBA" id="ARBA00038158"/>
    </source>
</evidence>
<feature type="compositionally biased region" description="Acidic residues" evidence="2">
    <location>
        <begin position="46"/>
        <end position="59"/>
    </location>
</feature>
<evidence type="ECO:0000259" key="3">
    <source>
        <dbReference type="Pfam" id="PF08241"/>
    </source>
</evidence>
<dbReference type="CDD" id="cd02440">
    <property type="entry name" value="AdoMet_MTases"/>
    <property type="match status" value="1"/>
</dbReference>
<proteinExistence type="inferred from homology"/>
<dbReference type="AlphaFoldDB" id="A0AAE8N2Y2"/>
<sequence>MSDENTAANKKHFDALASDYDTKYEKTIAQLTKRIQERRDFIGSEWVEDEDEDEDEDDNDNGKGEGGKTVKFLDYACGTGLLSRALAPYTTQCIGVDISENMVGAYNQRAENQGLTVDEMHAYSGNLLDPSTPTPESLDDPLFHSFDLAAVGLGFHHFTDPDFAARRLAERLRPGGVLFIVDFFSHAGHADSGHAGVAHHGFSEERVREIFEGAGVGKGFAIEEMGSGVVFHNVKEDGKTMERRVFIARGEKV</sequence>
<reference evidence="4" key="1">
    <citation type="submission" date="2018-03" db="EMBL/GenBank/DDBJ databases">
        <authorList>
            <person name="Guldener U."/>
        </authorList>
    </citation>
    <scope>NUCLEOTIDE SEQUENCE</scope>
</reference>
<dbReference type="Proteomes" id="UP001187682">
    <property type="component" value="Unassembled WGS sequence"/>
</dbReference>
<dbReference type="PANTHER" id="PTHR43591:SF108">
    <property type="entry name" value="S-ADENOSYL-L-METHIONINE-DEPENDENT METHYLTRANSFERASE"/>
    <property type="match status" value="1"/>
</dbReference>
<organism evidence="4 5">
    <name type="scientific">Cephalotrichum gorgonifer</name>
    <dbReference type="NCBI Taxonomy" id="2041049"/>
    <lineage>
        <taxon>Eukaryota</taxon>
        <taxon>Fungi</taxon>
        <taxon>Dikarya</taxon>
        <taxon>Ascomycota</taxon>
        <taxon>Pezizomycotina</taxon>
        <taxon>Sordariomycetes</taxon>
        <taxon>Hypocreomycetidae</taxon>
        <taxon>Microascales</taxon>
        <taxon>Microascaceae</taxon>
        <taxon>Cephalotrichum</taxon>
    </lineage>
</organism>
<dbReference type="GO" id="GO:0008757">
    <property type="term" value="F:S-adenosylmethionine-dependent methyltransferase activity"/>
    <property type="evidence" value="ECO:0007669"/>
    <property type="project" value="InterPro"/>
</dbReference>
<dbReference type="PANTHER" id="PTHR43591">
    <property type="entry name" value="METHYLTRANSFERASE"/>
    <property type="match status" value="1"/>
</dbReference>
<keyword evidence="5" id="KW-1185">Reference proteome</keyword>
<dbReference type="Gene3D" id="3.40.50.150">
    <property type="entry name" value="Vaccinia Virus protein VP39"/>
    <property type="match status" value="1"/>
</dbReference>